<evidence type="ECO:0000313" key="3">
    <source>
        <dbReference type="Proteomes" id="UP000054018"/>
    </source>
</evidence>
<reference evidence="2 3" key="1">
    <citation type="submission" date="2014-04" db="EMBL/GenBank/DDBJ databases">
        <authorList>
            <consortium name="DOE Joint Genome Institute"/>
            <person name="Kuo A."/>
            <person name="Kohler A."/>
            <person name="Costa M.D."/>
            <person name="Nagy L.G."/>
            <person name="Floudas D."/>
            <person name="Copeland A."/>
            <person name="Barry K.W."/>
            <person name="Cichocki N."/>
            <person name="Veneault-Fourrey C."/>
            <person name="LaButti K."/>
            <person name="Lindquist E.A."/>
            <person name="Lipzen A."/>
            <person name="Lundell T."/>
            <person name="Morin E."/>
            <person name="Murat C."/>
            <person name="Sun H."/>
            <person name="Tunlid A."/>
            <person name="Henrissat B."/>
            <person name="Grigoriev I.V."/>
            <person name="Hibbett D.S."/>
            <person name="Martin F."/>
            <person name="Nordberg H.P."/>
            <person name="Cantor M.N."/>
            <person name="Hua S.X."/>
        </authorList>
    </citation>
    <scope>NUCLEOTIDE SEQUENCE [LARGE SCALE GENOMIC DNA]</scope>
    <source>
        <strain evidence="2 3">441</strain>
    </source>
</reference>
<dbReference type="Proteomes" id="UP000054018">
    <property type="component" value="Unassembled WGS sequence"/>
</dbReference>
<sequence>PLRYFIADPIPTQPSHRVLARSCHFFNNGKSLMVCFLDSKEVIAWDVGSWTWIWCHKLVTRIGSTAYHNMTQSLLVWNLHDGVDVYCICDSPTEQLLHVQKLCIKMWDLHICGVQFDMTGSTVIVGGDNREVSVWNVESAKPIQVLSHGKGKFPTTSTSEQLLVQSIAYHASQVSKYMVASCMTDIINSRPVVKVW</sequence>
<dbReference type="InterPro" id="IPR036322">
    <property type="entry name" value="WD40_repeat_dom_sf"/>
</dbReference>
<dbReference type="Gene3D" id="2.130.10.10">
    <property type="entry name" value="YVTN repeat-like/Quinoprotein amine dehydrogenase"/>
    <property type="match status" value="1"/>
</dbReference>
<dbReference type="HOGENOM" id="CLU_123678_0_0_1"/>
<dbReference type="InterPro" id="IPR001680">
    <property type="entry name" value="WD40_rpt"/>
</dbReference>
<dbReference type="EMBL" id="KN833775">
    <property type="protein sequence ID" value="KIK19912.1"/>
    <property type="molecule type" value="Genomic_DNA"/>
</dbReference>
<organism evidence="2 3">
    <name type="scientific">Pisolithus microcarpus 441</name>
    <dbReference type="NCBI Taxonomy" id="765257"/>
    <lineage>
        <taxon>Eukaryota</taxon>
        <taxon>Fungi</taxon>
        <taxon>Dikarya</taxon>
        <taxon>Basidiomycota</taxon>
        <taxon>Agaricomycotina</taxon>
        <taxon>Agaricomycetes</taxon>
        <taxon>Agaricomycetidae</taxon>
        <taxon>Boletales</taxon>
        <taxon>Sclerodermatineae</taxon>
        <taxon>Pisolithaceae</taxon>
        <taxon>Pisolithus</taxon>
    </lineage>
</organism>
<feature type="repeat" description="WD" evidence="1">
    <location>
        <begin position="111"/>
        <end position="145"/>
    </location>
</feature>
<accession>A0A0C9ZBR9</accession>
<dbReference type="OrthoDB" id="3238562at2759"/>
<dbReference type="PROSITE" id="PS50082">
    <property type="entry name" value="WD_REPEATS_2"/>
    <property type="match status" value="1"/>
</dbReference>
<reference evidence="3" key="2">
    <citation type="submission" date="2015-01" db="EMBL/GenBank/DDBJ databases">
        <title>Evolutionary Origins and Diversification of the Mycorrhizal Mutualists.</title>
        <authorList>
            <consortium name="DOE Joint Genome Institute"/>
            <consortium name="Mycorrhizal Genomics Consortium"/>
            <person name="Kohler A."/>
            <person name="Kuo A."/>
            <person name="Nagy L.G."/>
            <person name="Floudas D."/>
            <person name="Copeland A."/>
            <person name="Barry K.W."/>
            <person name="Cichocki N."/>
            <person name="Veneault-Fourrey C."/>
            <person name="LaButti K."/>
            <person name="Lindquist E.A."/>
            <person name="Lipzen A."/>
            <person name="Lundell T."/>
            <person name="Morin E."/>
            <person name="Murat C."/>
            <person name="Riley R."/>
            <person name="Ohm R."/>
            <person name="Sun H."/>
            <person name="Tunlid A."/>
            <person name="Henrissat B."/>
            <person name="Grigoriev I.V."/>
            <person name="Hibbett D.S."/>
            <person name="Martin F."/>
        </authorList>
    </citation>
    <scope>NUCLEOTIDE SEQUENCE [LARGE SCALE GENOMIC DNA]</scope>
    <source>
        <strain evidence="3">441</strain>
    </source>
</reference>
<proteinExistence type="predicted"/>
<dbReference type="SUPFAM" id="SSF50978">
    <property type="entry name" value="WD40 repeat-like"/>
    <property type="match status" value="1"/>
</dbReference>
<dbReference type="STRING" id="765257.A0A0C9ZBR9"/>
<dbReference type="InterPro" id="IPR015943">
    <property type="entry name" value="WD40/YVTN_repeat-like_dom_sf"/>
</dbReference>
<dbReference type="AlphaFoldDB" id="A0A0C9ZBR9"/>
<gene>
    <name evidence="2" type="ORF">PISMIDRAFT_63300</name>
</gene>
<keyword evidence="1" id="KW-0853">WD repeat</keyword>
<evidence type="ECO:0000256" key="1">
    <source>
        <dbReference type="PROSITE-ProRule" id="PRU00221"/>
    </source>
</evidence>
<feature type="non-terminal residue" evidence="2">
    <location>
        <position position="196"/>
    </location>
</feature>
<evidence type="ECO:0000313" key="2">
    <source>
        <dbReference type="EMBL" id="KIK19912.1"/>
    </source>
</evidence>
<feature type="non-terminal residue" evidence="2">
    <location>
        <position position="1"/>
    </location>
</feature>
<name>A0A0C9ZBR9_9AGAM</name>
<protein>
    <submittedName>
        <fullName evidence="2">Unplaced genomic scaffold scaffold_91, whole genome shotgun sequence</fullName>
    </submittedName>
</protein>
<keyword evidence="3" id="KW-1185">Reference proteome</keyword>